<organism evidence="1 2">
    <name type="scientific">Parnassius mnemosyne</name>
    <name type="common">clouded apollo</name>
    <dbReference type="NCBI Taxonomy" id="213953"/>
    <lineage>
        <taxon>Eukaryota</taxon>
        <taxon>Metazoa</taxon>
        <taxon>Ecdysozoa</taxon>
        <taxon>Arthropoda</taxon>
        <taxon>Hexapoda</taxon>
        <taxon>Insecta</taxon>
        <taxon>Pterygota</taxon>
        <taxon>Neoptera</taxon>
        <taxon>Endopterygota</taxon>
        <taxon>Lepidoptera</taxon>
        <taxon>Glossata</taxon>
        <taxon>Ditrysia</taxon>
        <taxon>Papilionoidea</taxon>
        <taxon>Papilionidae</taxon>
        <taxon>Parnassiinae</taxon>
        <taxon>Parnassini</taxon>
        <taxon>Parnassius</taxon>
        <taxon>Driopa</taxon>
    </lineage>
</organism>
<keyword evidence="2" id="KW-1185">Reference proteome</keyword>
<name>A0AAV1LYN5_9NEOP</name>
<protein>
    <submittedName>
        <fullName evidence="1">Uncharacterized protein</fullName>
    </submittedName>
</protein>
<proteinExistence type="predicted"/>
<dbReference type="EMBL" id="CAVLGL010000126">
    <property type="protein sequence ID" value="CAK1600548.1"/>
    <property type="molecule type" value="Genomic_DNA"/>
</dbReference>
<evidence type="ECO:0000313" key="2">
    <source>
        <dbReference type="Proteomes" id="UP001314205"/>
    </source>
</evidence>
<dbReference type="AlphaFoldDB" id="A0AAV1LYN5"/>
<accession>A0AAV1LYN5</accession>
<sequence>MARQHLKNGKSPGEYGITAELLKAGGKPVPEVLQKLFNSDIHGGTTPEAWSRGAVVLFCKKGDNALLMNYRPISLLSRVYVLFRESLKITFNVHVTPMPVVVGSTKFEVVDEYVYHNIQIVRLGKSNFDREVNRRIQFGWAAFGKLRHIFSSGIPQNLKTKLYNQCVLPVMTDDLWN</sequence>
<dbReference type="Proteomes" id="UP001314205">
    <property type="component" value="Unassembled WGS sequence"/>
</dbReference>
<comment type="caution">
    <text evidence="1">The sequence shown here is derived from an EMBL/GenBank/DDBJ whole genome shotgun (WGS) entry which is preliminary data.</text>
</comment>
<reference evidence="1 2" key="1">
    <citation type="submission" date="2023-11" db="EMBL/GenBank/DDBJ databases">
        <authorList>
            <person name="Hedman E."/>
            <person name="Englund M."/>
            <person name="Stromberg M."/>
            <person name="Nyberg Akerstrom W."/>
            <person name="Nylinder S."/>
            <person name="Jareborg N."/>
            <person name="Kallberg Y."/>
            <person name="Kronander E."/>
        </authorList>
    </citation>
    <scope>NUCLEOTIDE SEQUENCE [LARGE SCALE GENOMIC DNA]</scope>
</reference>
<gene>
    <name evidence="1" type="ORF">PARMNEM_LOCUS19298</name>
</gene>
<evidence type="ECO:0000313" key="1">
    <source>
        <dbReference type="EMBL" id="CAK1600548.1"/>
    </source>
</evidence>
<dbReference type="PANTHER" id="PTHR19446">
    <property type="entry name" value="REVERSE TRANSCRIPTASES"/>
    <property type="match status" value="1"/>
</dbReference>